<sequence>MTMKLVKSNKQKTYEHIFKAAKENDKQAFRDLFLRLHDRDQHEVFHLLYPDKKRKISDFLTPEEFAEIFEWMETEDQEAAVQYLPDAYMAEVFNTMAADDVARFLAESEETDNQTLLDMMDEEESQRVQEIMAYEAETAGSIMTKEFIAIQNKESMAEVVKRLRKIGREAETIYYLYVIDDKERLVGVLSLRDLLLSPEDEIVEDIMFNQVVSVKVSDDQEHVARVIQDYDLLAVPVLGFNGTMQGIVTVDDVMDIIEEETTEDFNEFAAISRGDEDRRKPSPLSTAKSRIPWIVVLLFLGMITGGLIGIFEETLESVVLLAAFMPIMMGTAGNVGTQSLAVAVRNLTIDDDRDKDSFFQTIKNELGAGMIMGLIAGLVMIGIVVVIYGNPVLAFIIAVSMFITVSLATVIGTTIPTIINKFKIDPAVASGPFITTINDSLSLIIYFTIATMLIEFL</sequence>
<dbReference type="STRING" id="426703.SAMN04488100_10868"/>
<dbReference type="SUPFAM" id="SSF54631">
    <property type="entry name" value="CBS-domain pair"/>
    <property type="match status" value="1"/>
</dbReference>
<dbReference type="InterPro" id="IPR006669">
    <property type="entry name" value="MgtE_transporter"/>
</dbReference>
<feature type="transmembrane region" description="Helical" evidence="9">
    <location>
        <begin position="291"/>
        <end position="311"/>
    </location>
</feature>
<evidence type="ECO:0000256" key="5">
    <source>
        <dbReference type="ARBA" id="ARBA00022842"/>
    </source>
</evidence>
<dbReference type="InterPro" id="IPR006668">
    <property type="entry name" value="Mg_transptr_MgtE_intracell_dom"/>
</dbReference>
<dbReference type="GO" id="GO:0005886">
    <property type="term" value="C:plasma membrane"/>
    <property type="evidence" value="ECO:0007669"/>
    <property type="project" value="UniProtKB-SubCell"/>
</dbReference>
<evidence type="ECO:0000256" key="4">
    <source>
        <dbReference type="ARBA" id="ARBA00022692"/>
    </source>
</evidence>
<dbReference type="InterPro" id="IPR006667">
    <property type="entry name" value="SLC41_membr_dom"/>
</dbReference>
<dbReference type="Gene3D" id="1.10.357.20">
    <property type="entry name" value="SLC41 divalent cation transporters, integral membrane domain"/>
    <property type="match status" value="1"/>
</dbReference>
<comment type="similarity">
    <text evidence="2 9">Belongs to the SLC41A transporter family.</text>
</comment>
<dbReference type="Pfam" id="PF00571">
    <property type="entry name" value="CBS"/>
    <property type="match status" value="2"/>
</dbReference>
<dbReference type="InterPro" id="IPR046342">
    <property type="entry name" value="CBS_dom_sf"/>
</dbReference>
<feature type="transmembrane region" description="Helical" evidence="9">
    <location>
        <begin position="431"/>
        <end position="454"/>
    </location>
</feature>
<dbReference type="InterPro" id="IPR036739">
    <property type="entry name" value="SLC41_membr_dom_sf"/>
</dbReference>
<dbReference type="SUPFAM" id="SSF158791">
    <property type="entry name" value="MgtE N-terminal domain-like"/>
    <property type="match status" value="1"/>
</dbReference>
<reference evidence="11 12" key="1">
    <citation type="submission" date="2016-10" db="EMBL/GenBank/DDBJ databases">
        <authorList>
            <person name="de Groot N.N."/>
        </authorList>
    </citation>
    <scope>NUCLEOTIDE SEQUENCE [LARGE SCALE GENOMIC DNA]</scope>
    <source>
        <strain evidence="11 12">DSM 19182</strain>
    </source>
</reference>
<dbReference type="EMBL" id="FOBL01000008">
    <property type="protein sequence ID" value="SEL72631.1"/>
    <property type="molecule type" value="Genomic_DNA"/>
</dbReference>
<feature type="transmembrane region" description="Helical" evidence="9">
    <location>
        <begin position="317"/>
        <end position="344"/>
    </location>
</feature>
<dbReference type="SUPFAM" id="SSF161093">
    <property type="entry name" value="MgtE membrane domain-like"/>
    <property type="match status" value="1"/>
</dbReference>
<keyword evidence="3 9" id="KW-0813">Transport</keyword>
<evidence type="ECO:0000259" key="10">
    <source>
        <dbReference type="PROSITE" id="PS51371"/>
    </source>
</evidence>
<evidence type="ECO:0000256" key="1">
    <source>
        <dbReference type="ARBA" id="ARBA00004141"/>
    </source>
</evidence>
<evidence type="ECO:0000313" key="11">
    <source>
        <dbReference type="EMBL" id="SEL72631.1"/>
    </source>
</evidence>
<organism evidence="11 12">
    <name type="scientific">Alkalibacterium putridalgicola</name>
    <dbReference type="NCBI Taxonomy" id="426703"/>
    <lineage>
        <taxon>Bacteria</taxon>
        <taxon>Bacillati</taxon>
        <taxon>Bacillota</taxon>
        <taxon>Bacilli</taxon>
        <taxon>Lactobacillales</taxon>
        <taxon>Carnobacteriaceae</taxon>
        <taxon>Alkalibacterium</taxon>
    </lineage>
</organism>
<dbReference type="PANTHER" id="PTHR43773:SF1">
    <property type="entry name" value="MAGNESIUM TRANSPORTER MGTE"/>
    <property type="match status" value="1"/>
</dbReference>
<protein>
    <recommendedName>
        <fullName evidence="9">Magnesium transporter MgtE</fullName>
    </recommendedName>
</protein>
<dbReference type="Pfam" id="PF03448">
    <property type="entry name" value="MgtE_N"/>
    <property type="match status" value="1"/>
</dbReference>
<gene>
    <name evidence="11" type="ORF">SAMN04488100_10868</name>
</gene>
<keyword evidence="5 9" id="KW-0460">Magnesium</keyword>
<dbReference type="GO" id="GO:0015095">
    <property type="term" value="F:magnesium ion transmembrane transporter activity"/>
    <property type="evidence" value="ECO:0007669"/>
    <property type="project" value="UniProtKB-UniRule"/>
</dbReference>
<dbReference type="SMART" id="SM00116">
    <property type="entry name" value="CBS"/>
    <property type="match status" value="2"/>
</dbReference>
<dbReference type="AlphaFoldDB" id="A0A1H7SIW4"/>
<evidence type="ECO:0000256" key="3">
    <source>
        <dbReference type="ARBA" id="ARBA00022448"/>
    </source>
</evidence>
<comment type="function">
    <text evidence="9">Acts as a magnesium transporter.</text>
</comment>
<dbReference type="Proteomes" id="UP000198548">
    <property type="component" value="Unassembled WGS sequence"/>
</dbReference>
<dbReference type="Pfam" id="PF01769">
    <property type="entry name" value="MgtE"/>
    <property type="match status" value="1"/>
</dbReference>
<feature type="domain" description="CBS" evidence="10">
    <location>
        <begin position="207"/>
        <end position="263"/>
    </location>
</feature>
<dbReference type="Gene3D" id="1.25.60.10">
    <property type="entry name" value="MgtE N-terminal domain-like"/>
    <property type="match status" value="1"/>
</dbReference>
<proteinExistence type="inferred from homology"/>
<evidence type="ECO:0000256" key="6">
    <source>
        <dbReference type="ARBA" id="ARBA00022989"/>
    </source>
</evidence>
<evidence type="ECO:0000256" key="8">
    <source>
        <dbReference type="PROSITE-ProRule" id="PRU00703"/>
    </source>
</evidence>
<keyword evidence="7 9" id="KW-0472">Membrane</keyword>
<dbReference type="InterPro" id="IPR038076">
    <property type="entry name" value="MgtE_N_sf"/>
</dbReference>
<dbReference type="Gene3D" id="3.10.580.10">
    <property type="entry name" value="CBS-domain"/>
    <property type="match status" value="1"/>
</dbReference>
<keyword evidence="9" id="KW-0479">Metal-binding</keyword>
<keyword evidence="6 9" id="KW-1133">Transmembrane helix</keyword>
<dbReference type="InterPro" id="IPR000644">
    <property type="entry name" value="CBS_dom"/>
</dbReference>
<comment type="subunit">
    <text evidence="9">Homodimer.</text>
</comment>
<dbReference type="GO" id="GO:0046872">
    <property type="term" value="F:metal ion binding"/>
    <property type="evidence" value="ECO:0007669"/>
    <property type="project" value="UniProtKB-KW"/>
</dbReference>
<evidence type="ECO:0000256" key="7">
    <source>
        <dbReference type="ARBA" id="ARBA00023136"/>
    </source>
</evidence>
<evidence type="ECO:0000256" key="9">
    <source>
        <dbReference type="RuleBase" id="RU362011"/>
    </source>
</evidence>
<name>A0A1H7SIW4_9LACT</name>
<feature type="transmembrane region" description="Helical" evidence="9">
    <location>
        <begin position="394"/>
        <end position="419"/>
    </location>
</feature>
<dbReference type="PANTHER" id="PTHR43773">
    <property type="entry name" value="MAGNESIUM TRANSPORTER MGTE"/>
    <property type="match status" value="1"/>
</dbReference>
<comment type="subcellular location">
    <subcellularLocation>
        <location evidence="9">Cell membrane</location>
        <topology evidence="9">Multi-pass membrane protein</topology>
    </subcellularLocation>
    <subcellularLocation>
        <location evidence="1">Membrane</location>
        <topology evidence="1">Multi-pass membrane protein</topology>
    </subcellularLocation>
</comment>
<evidence type="ECO:0000313" key="12">
    <source>
        <dbReference type="Proteomes" id="UP000198548"/>
    </source>
</evidence>
<dbReference type="SMART" id="SM00924">
    <property type="entry name" value="MgtE_N"/>
    <property type="match status" value="1"/>
</dbReference>
<evidence type="ECO:0000256" key="2">
    <source>
        <dbReference type="ARBA" id="ARBA00009749"/>
    </source>
</evidence>
<feature type="transmembrane region" description="Helical" evidence="9">
    <location>
        <begin position="365"/>
        <end position="388"/>
    </location>
</feature>
<dbReference type="CDD" id="cd04606">
    <property type="entry name" value="CBS_pair_Mg_transporter"/>
    <property type="match status" value="1"/>
</dbReference>
<feature type="domain" description="CBS" evidence="10">
    <location>
        <begin position="143"/>
        <end position="206"/>
    </location>
</feature>
<keyword evidence="4 9" id="KW-0812">Transmembrane</keyword>
<keyword evidence="8" id="KW-0129">CBS domain</keyword>
<keyword evidence="9" id="KW-1003">Cell membrane</keyword>
<accession>A0A1H7SIW4</accession>
<dbReference type="NCBIfam" id="TIGR00400">
    <property type="entry name" value="mgtE"/>
    <property type="match status" value="1"/>
</dbReference>
<dbReference type="PROSITE" id="PS51371">
    <property type="entry name" value="CBS"/>
    <property type="match status" value="2"/>
</dbReference>